<dbReference type="EMBL" id="RWJN01000266">
    <property type="protein sequence ID" value="TCD63916.1"/>
    <property type="molecule type" value="Genomic_DNA"/>
</dbReference>
<gene>
    <name evidence="2" type="ORF">EIP91_004763</name>
</gene>
<evidence type="ECO:0000256" key="1">
    <source>
        <dbReference type="ARBA" id="ARBA00023002"/>
    </source>
</evidence>
<dbReference type="Pfam" id="PF00106">
    <property type="entry name" value="adh_short"/>
    <property type="match status" value="1"/>
</dbReference>
<dbReference type="Proteomes" id="UP000292702">
    <property type="component" value="Unassembled WGS sequence"/>
</dbReference>
<dbReference type="STRING" id="92696.A0A4R0RAS2"/>
<dbReference type="InterPro" id="IPR036291">
    <property type="entry name" value="NAD(P)-bd_dom_sf"/>
</dbReference>
<dbReference type="AlphaFoldDB" id="A0A4R0RAS2"/>
<dbReference type="PANTHER" id="PTHR43157:SF31">
    <property type="entry name" value="PHOSPHATIDYLINOSITOL-GLYCAN BIOSYNTHESIS CLASS F PROTEIN"/>
    <property type="match status" value="1"/>
</dbReference>
<name>A0A4R0RAS2_9APHY</name>
<keyword evidence="3" id="KW-1185">Reference proteome</keyword>
<keyword evidence="1" id="KW-0560">Oxidoreductase</keyword>
<organism evidence="2 3">
    <name type="scientific">Steccherinum ochraceum</name>
    <dbReference type="NCBI Taxonomy" id="92696"/>
    <lineage>
        <taxon>Eukaryota</taxon>
        <taxon>Fungi</taxon>
        <taxon>Dikarya</taxon>
        <taxon>Basidiomycota</taxon>
        <taxon>Agaricomycotina</taxon>
        <taxon>Agaricomycetes</taxon>
        <taxon>Polyporales</taxon>
        <taxon>Steccherinaceae</taxon>
        <taxon>Steccherinum</taxon>
    </lineage>
</organism>
<protein>
    <submittedName>
        <fullName evidence="2">Uncharacterized protein</fullName>
    </submittedName>
</protein>
<evidence type="ECO:0000313" key="2">
    <source>
        <dbReference type="EMBL" id="TCD63916.1"/>
    </source>
</evidence>
<dbReference type="PANTHER" id="PTHR43157">
    <property type="entry name" value="PHOSPHATIDYLINOSITOL-GLYCAN BIOSYNTHESIS CLASS F PROTEIN-RELATED"/>
    <property type="match status" value="1"/>
</dbReference>
<sequence>MTSAYRNFPVLHADLTGRTVLVVGSNTGIGFEAAKHLARMNPKRLIGTCRSEEKCKKAEEEIREETGSTAVVCWPLELTSFASIKAFVDRLEQEGDELDIALLNAAVQHPDYGVTEDGFERCVQTNHLGGALLSYLLLPILLKTAERTERLVRLTIVASSVHGLVSFGTDKFPKDQGIIARLSGTEHSTPENMGIERYCETKLLNVLFARALQSHLPASSPIVVSLADPGLCKSNLIRNIDRGQFDERMKNARTSEEGSRQLILAALSEKGGVDAWRGAFLSNNELTPPSAWVLSDEGKEAQERIWSETMDISSKADARVVESVKLFTD</sequence>
<comment type="caution">
    <text evidence="2">The sequence shown here is derived from an EMBL/GenBank/DDBJ whole genome shotgun (WGS) entry which is preliminary data.</text>
</comment>
<dbReference type="Gene3D" id="3.40.50.720">
    <property type="entry name" value="NAD(P)-binding Rossmann-like Domain"/>
    <property type="match status" value="1"/>
</dbReference>
<accession>A0A4R0RAS2</accession>
<dbReference type="GO" id="GO:0016491">
    <property type="term" value="F:oxidoreductase activity"/>
    <property type="evidence" value="ECO:0007669"/>
    <property type="project" value="UniProtKB-KW"/>
</dbReference>
<dbReference type="SUPFAM" id="SSF51735">
    <property type="entry name" value="NAD(P)-binding Rossmann-fold domains"/>
    <property type="match status" value="1"/>
</dbReference>
<reference evidence="2 3" key="1">
    <citation type="submission" date="2018-11" db="EMBL/GenBank/DDBJ databases">
        <title>Genome assembly of Steccherinum ochraceum LE-BIN_3174, the white-rot fungus of the Steccherinaceae family (The Residual Polyporoid clade, Polyporales, Basidiomycota).</title>
        <authorList>
            <person name="Fedorova T.V."/>
            <person name="Glazunova O.A."/>
            <person name="Landesman E.O."/>
            <person name="Moiseenko K.V."/>
            <person name="Psurtseva N.V."/>
            <person name="Savinova O.S."/>
            <person name="Shakhova N.V."/>
            <person name="Tyazhelova T.V."/>
            <person name="Vasina D.V."/>
        </authorList>
    </citation>
    <scope>NUCLEOTIDE SEQUENCE [LARGE SCALE GENOMIC DNA]</scope>
    <source>
        <strain evidence="2 3">LE-BIN_3174</strain>
    </source>
</reference>
<dbReference type="InterPro" id="IPR002347">
    <property type="entry name" value="SDR_fam"/>
</dbReference>
<dbReference type="OrthoDB" id="542013at2759"/>
<evidence type="ECO:0000313" key="3">
    <source>
        <dbReference type="Proteomes" id="UP000292702"/>
    </source>
</evidence>
<proteinExistence type="predicted"/>